<dbReference type="PANTHER" id="PTHR13028:SF0">
    <property type="entry name" value="RRNA-PROCESSING PROTEIN EBP2-RELATED"/>
    <property type="match status" value="1"/>
</dbReference>
<dbReference type="GO" id="GO:0005730">
    <property type="term" value="C:nucleolus"/>
    <property type="evidence" value="ECO:0007669"/>
    <property type="project" value="UniProtKB-SubCell"/>
</dbReference>
<dbReference type="OrthoDB" id="443772at2759"/>
<organism evidence="8 9">
    <name type="scientific">Trichonephila clavata</name>
    <name type="common">Joro spider</name>
    <name type="synonym">Nephila clavata</name>
    <dbReference type="NCBI Taxonomy" id="2740835"/>
    <lineage>
        <taxon>Eukaryota</taxon>
        <taxon>Metazoa</taxon>
        <taxon>Ecdysozoa</taxon>
        <taxon>Arthropoda</taxon>
        <taxon>Chelicerata</taxon>
        <taxon>Arachnida</taxon>
        <taxon>Araneae</taxon>
        <taxon>Araneomorphae</taxon>
        <taxon>Entelegynae</taxon>
        <taxon>Araneoidea</taxon>
        <taxon>Nephilidae</taxon>
        <taxon>Trichonephila</taxon>
    </lineage>
</organism>
<evidence type="ECO:0000256" key="4">
    <source>
        <dbReference type="ARBA" id="ARBA00022517"/>
    </source>
</evidence>
<proteinExistence type="inferred from homology"/>
<evidence type="ECO:0000256" key="3">
    <source>
        <dbReference type="ARBA" id="ARBA00007336"/>
    </source>
</evidence>
<dbReference type="InterPro" id="IPR008610">
    <property type="entry name" value="Ebp2"/>
</dbReference>
<dbReference type="GO" id="GO:0006364">
    <property type="term" value="P:rRNA processing"/>
    <property type="evidence" value="ECO:0007669"/>
    <property type="project" value="TreeGrafter"/>
</dbReference>
<evidence type="ECO:0000313" key="9">
    <source>
        <dbReference type="Proteomes" id="UP000887116"/>
    </source>
</evidence>
<comment type="subcellular location">
    <subcellularLocation>
        <location evidence="2">Nucleus</location>
        <location evidence="2">Nucleolus</location>
    </subcellularLocation>
</comment>
<evidence type="ECO:0000256" key="7">
    <source>
        <dbReference type="SAM" id="MobiDB-lite"/>
    </source>
</evidence>
<dbReference type="GO" id="GO:0030687">
    <property type="term" value="C:preribosome, large subunit precursor"/>
    <property type="evidence" value="ECO:0007669"/>
    <property type="project" value="TreeGrafter"/>
</dbReference>
<reference evidence="8" key="1">
    <citation type="submission" date="2020-07" db="EMBL/GenBank/DDBJ databases">
        <title>Multicomponent nature underlies the extraordinary mechanical properties of spider dragline silk.</title>
        <authorList>
            <person name="Kono N."/>
            <person name="Nakamura H."/>
            <person name="Mori M."/>
            <person name="Yoshida Y."/>
            <person name="Ohtoshi R."/>
            <person name="Malay A.D."/>
            <person name="Moran D.A.P."/>
            <person name="Tomita M."/>
            <person name="Numata K."/>
            <person name="Arakawa K."/>
        </authorList>
    </citation>
    <scope>NUCLEOTIDE SEQUENCE</scope>
</reference>
<comment type="function">
    <text evidence="1">Required for the processing of the 27S pre-rRNA.</text>
</comment>
<gene>
    <name evidence="8" type="primary">ebna1bp2</name>
    <name evidence="8" type="ORF">TNCT_229431</name>
</gene>
<evidence type="ECO:0000256" key="2">
    <source>
        <dbReference type="ARBA" id="ARBA00004604"/>
    </source>
</evidence>
<keyword evidence="9" id="KW-1185">Reference proteome</keyword>
<feature type="region of interest" description="Disordered" evidence="7">
    <location>
        <begin position="173"/>
        <end position="194"/>
    </location>
</feature>
<dbReference type="AlphaFoldDB" id="A0A8X6GZN1"/>
<evidence type="ECO:0000313" key="8">
    <source>
        <dbReference type="EMBL" id="GFR14267.1"/>
    </source>
</evidence>
<protein>
    <submittedName>
        <fullName evidence="8">Probable rRNA-processing protein EBP2</fullName>
    </submittedName>
</protein>
<dbReference type="GO" id="GO:0042273">
    <property type="term" value="P:ribosomal large subunit biogenesis"/>
    <property type="evidence" value="ECO:0007669"/>
    <property type="project" value="TreeGrafter"/>
</dbReference>
<comment type="caution">
    <text evidence="8">The sequence shown here is derived from an EMBL/GenBank/DDBJ whole genome shotgun (WGS) entry which is preliminary data.</text>
</comment>
<comment type="similarity">
    <text evidence="3">Belongs to the EBP2 family.</text>
</comment>
<name>A0A8X6GZN1_TRICU</name>
<dbReference type="Proteomes" id="UP000887116">
    <property type="component" value="Unassembled WGS sequence"/>
</dbReference>
<dbReference type="PANTHER" id="PTHR13028">
    <property type="entry name" value="RRNA PROCESSING PROTEIN EBNA1-BINDING PROTEIN-RELATED"/>
    <property type="match status" value="1"/>
</dbReference>
<dbReference type="EMBL" id="BMAO01007192">
    <property type="protein sequence ID" value="GFR14267.1"/>
    <property type="molecule type" value="Genomic_DNA"/>
</dbReference>
<feature type="compositionally biased region" description="Basic residues" evidence="7">
    <location>
        <begin position="185"/>
        <end position="194"/>
    </location>
</feature>
<accession>A0A8X6GZN1</accession>
<feature type="compositionally biased region" description="Basic and acidic residues" evidence="7">
    <location>
        <begin position="173"/>
        <end position="184"/>
    </location>
</feature>
<dbReference type="Pfam" id="PF05890">
    <property type="entry name" value="Ebp2"/>
    <property type="match status" value="1"/>
</dbReference>
<sequence length="194" mass="22315">MVFKTEKMSDLSDASVDDDDIEDLPDIAATRRKIIPVNNVAGLEEKLKDIQLNFGWIEKLDITIKTNPLEEESNKDAVDTDAEHDFKREMLFYNQALAGANKAIKKLKKMGIPTKRPDDFLAEMAKSDAHMLKVREKLLSKQKTVERVEKVRAIREQKKHGKMIQKEIIENRKKEKKQMIDALKKTKKGKVLKG</sequence>
<dbReference type="GO" id="GO:0034399">
    <property type="term" value="C:nuclear periphery"/>
    <property type="evidence" value="ECO:0007669"/>
    <property type="project" value="TreeGrafter"/>
</dbReference>
<keyword evidence="6" id="KW-0539">Nucleus</keyword>
<keyword evidence="5" id="KW-0175">Coiled coil</keyword>
<evidence type="ECO:0000256" key="5">
    <source>
        <dbReference type="ARBA" id="ARBA00023054"/>
    </source>
</evidence>
<evidence type="ECO:0000256" key="1">
    <source>
        <dbReference type="ARBA" id="ARBA00003387"/>
    </source>
</evidence>
<evidence type="ECO:0000256" key="6">
    <source>
        <dbReference type="ARBA" id="ARBA00023242"/>
    </source>
</evidence>
<keyword evidence="4" id="KW-0690">Ribosome biogenesis</keyword>